<dbReference type="FunCoup" id="G0V7E3">
    <property type="interactions" value="186"/>
</dbReference>
<accession>G0V7E3</accession>
<gene>
    <name evidence="2" type="primary">NCAS0A08330</name>
    <name evidence="2" type="ordered locus">NCAS_0A08330</name>
</gene>
<dbReference type="HOGENOM" id="CLU_008472_0_0_1"/>
<dbReference type="OMA" id="CHVNARE"/>
<dbReference type="Proteomes" id="UP000001640">
    <property type="component" value="Chromosome 1"/>
</dbReference>
<keyword evidence="3" id="KW-1185">Reference proteome</keyword>
<organism evidence="2 3">
    <name type="scientific">Naumovozyma castellii</name>
    <name type="common">Yeast</name>
    <name type="synonym">Saccharomyces castellii</name>
    <dbReference type="NCBI Taxonomy" id="27288"/>
    <lineage>
        <taxon>Eukaryota</taxon>
        <taxon>Fungi</taxon>
        <taxon>Dikarya</taxon>
        <taxon>Ascomycota</taxon>
        <taxon>Saccharomycotina</taxon>
        <taxon>Saccharomycetes</taxon>
        <taxon>Saccharomycetales</taxon>
        <taxon>Saccharomycetaceae</taxon>
        <taxon>Naumovozyma</taxon>
    </lineage>
</organism>
<dbReference type="GeneID" id="96900870"/>
<dbReference type="GO" id="GO:0016072">
    <property type="term" value="P:rRNA metabolic process"/>
    <property type="evidence" value="ECO:0007669"/>
    <property type="project" value="EnsemblFungi"/>
</dbReference>
<dbReference type="GO" id="GO:0005730">
    <property type="term" value="C:nucleolus"/>
    <property type="evidence" value="ECO:0007669"/>
    <property type="project" value="EnsemblFungi"/>
</dbReference>
<reference key="2">
    <citation type="submission" date="2011-08" db="EMBL/GenBank/DDBJ databases">
        <title>Genome sequence of Naumovozyma castellii.</title>
        <authorList>
            <person name="Gordon J.L."/>
            <person name="Armisen D."/>
            <person name="Proux-Wera E."/>
            <person name="OhEigeartaigh S.S."/>
            <person name="Byrne K.P."/>
            <person name="Wolfe K.H."/>
        </authorList>
    </citation>
    <scope>NUCLEOTIDE SEQUENCE</scope>
    <source>
        <strain>Type strain:CBS 4309</strain>
    </source>
</reference>
<reference evidence="2 3" key="1">
    <citation type="journal article" date="2011" name="Proc. Natl. Acad. Sci. U.S.A.">
        <title>Evolutionary erosion of yeast sex chromosomes by mating-type switching accidents.</title>
        <authorList>
            <person name="Gordon J.L."/>
            <person name="Armisen D."/>
            <person name="Proux-Wera E."/>
            <person name="Oheigeartaigh S.S."/>
            <person name="Byrne K.P."/>
            <person name="Wolfe K.H."/>
        </authorList>
    </citation>
    <scope>NUCLEOTIDE SEQUENCE [LARGE SCALE GENOMIC DNA]</scope>
    <source>
        <strain evidence="3">ATCC 76901 / BCRC 22586 / CBS 4309 / NBRC 1992 / NRRL Y-12630</strain>
    </source>
</reference>
<dbReference type="KEGG" id="ncs:NCAS_0A08330"/>
<dbReference type="eggNOG" id="ENOG502QTEB">
    <property type="taxonomic scope" value="Eukaryota"/>
</dbReference>
<name>G0V7E3_NAUCA</name>
<dbReference type="AlphaFoldDB" id="G0V7E3"/>
<evidence type="ECO:0000259" key="1">
    <source>
        <dbReference type="Pfam" id="PF10441"/>
    </source>
</evidence>
<evidence type="ECO:0000313" key="2">
    <source>
        <dbReference type="EMBL" id="CCC67391.1"/>
    </source>
</evidence>
<dbReference type="PANTHER" id="PTHR15682:SF2">
    <property type="entry name" value="UNHEALTHY RIBOSOME BIOGENESIS PROTEIN 2 HOMOLOG"/>
    <property type="match status" value="1"/>
</dbReference>
<proteinExistence type="predicted"/>
<dbReference type="Pfam" id="PF10441">
    <property type="entry name" value="Urb2"/>
    <property type="match status" value="1"/>
</dbReference>
<feature type="domain" description="Nucleolar 27S pre-rRNA processing Urb2/Npa2 C-terminal" evidence="1">
    <location>
        <begin position="958"/>
        <end position="1164"/>
    </location>
</feature>
<dbReference type="STRING" id="1064592.G0V7E3"/>
<dbReference type="InParanoid" id="G0V7E3"/>
<dbReference type="InterPro" id="IPR018849">
    <property type="entry name" value="Urb2/Npa2_C"/>
</dbReference>
<evidence type="ECO:0000313" key="3">
    <source>
        <dbReference type="Proteomes" id="UP000001640"/>
    </source>
</evidence>
<dbReference type="OrthoDB" id="160374at2759"/>
<dbReference type="PANTHER" id="PTHR15682">
    <property type="entry name" value="UNHEALTHY RIBOSOME BIOGENESIS PROTEIN 2 HOMOLOG"/>
    <property type="match status" value="1"/>
</dbReference>
<sequence>MIEIPQSTEGLTKLLRSKDISIEEILEIASKLDALQFYFPNKEIFLLELIQDRWNDQKLVEFKRNYKVWELYNHTWVKITDLSVKKKLFKTLKFVPFLMQTLRLSDLQTVPFLHELKNMCTLINSTLTVDVSFENACKILAGVLNLINSVSEKDLDVKERNDLILQIINLTDLDSITDVTTKTAITYHTYLLLPTLNYMSRFHNEINDEPSEALTRYMQLFLFDQQLDPTKLLEKFIRTNKDSVTMEVANELFQKSISFLSKQNFKQLELIFTLIMDVQPLAAPNLLRELSLSKKTMSQQFLEELLDKQMQISEANKSYNYDFWSLLSHILDLDIEIGIKHMDRLLDLIIQQRASSMEETIIIWTKIINCHANARELLQFLEKLQKYCKKVGTTSMFFIRDKEFANEISRNIPGLSIRQMVVWFDNLFDSLQRDSTEVVEYQLLKTCLQGLPHLSYIILPELKNEMLKIFNIQLDTNIKQWELRYLIMEVYDDIIPQNVLESLSLEDLAAQLSQSSDRLEVFYYFFKLREYKEFDLTPVIGKFMSYLGSLTKDDKSLIIISLFSNWSSLINVTFSRENIEQLIDILLASEGAKHLDALFFDDDFFEEENIINVLVDKMAELYETDIALQYLTKIPIQSFNKNVRVRLINNICSKDTVTDLGVKVLLHLLSSPTFKSNVENDPTLLYSLLSHASLSTLLSINSVFEKIWVNHVSQYKEDVSQTFFDSVLKLVTKGLEEENFNKTYFDMAFMIIKFTKKDVDINTLSETYFQRTLHKVNELVDNSNGNDLLSSLLKSLYLIFRESLRKENFKQSVLEIISRLMGNYKGAVSDIDTTLLSNIFLLYSVFYEGKLEYIIAHYMVLREVGTDKQVILPGLEDAIVRSLEENMSDFNGSLISTINALNDGKTPFTQSLLEIYNTQIKMISKTNVIAIHLFVKSISSLYTNLKYFVENTEIILGIFDTLRDLLISKPWMFSQYCIEQLFPLCILLNSLVMKNSDVIEKVFTSCTKLISNVLLIHRVKLTNRHHLVNSFLCQYLEFLSHSRENKLASPAAKSLSRLIVNFAEPANISTSQENHKHKLNSKINMAKHSLRKHIPILLVKYIHLSVHTPFEESIRKELLAATYSIFDLLSPIELNTINGMLDNTGNQYFKSLYAEYKKRGRWNED</sequence>
<dbReference type="RefSeq" id="XP_003673772.1">
    <property type="nucleotide sequence ID" value="XM_003673724.1"/>
</dbReference>
<dbReference type="GO" id="GO:0042254">
    <property type="term" value="P:ribosome biogenesis"/>
    <property type="evidence" value="ECO:0007669"/>
    <property type="project" value="EnsemblFungi"/>
</dbReference>
<dbReference type="EMBL" id="HE576752">
    <property type="protein sequence ID" value="CCC67391.1"/>
    <property type="molecule type" value="Genomic_DNA"/>
</dbReference>
<dbReference type="InterPro" id="IPR052609">
    <property type="entry name" value="Ribosome_Biogenesis_Reg"/>
</dbReference>
<protein>
    <recommendedName>
        <fullName evidence="1">Nucleolar 27S pre-rRNA processing Urb2/Npa2 C-terminal domain-containing protein</fullName>
    </recommendedName>
</protein>